<evidence type="ECO:0000313" key="2">
    <source>
        <dbReference type="EMBL" id="ONM49907.1"/>
    </source>
</evidence>
<dbReference type="STRING" id="1538463.B0T36_20070"/>
<dbReference type="RefSeq" id="WP_077115418.1">
    <property type="nucleotide sequence ID" value="NZ_MUKP01000006.1"/>
</dbReference>
<keyword evidence="1" id="KW-0812">Transmembrane</keyword>
<gene>
    <name evidence="2" type="ORF">B0T46_05905</name>
</gene>
<evidence type="ECO:0000256" key="1">
    <source>
        <dbReference type="SAM" id="Phobius"/>
    </source>
</evidence>
<dbReference type="Proteomes" id="UP000188836">
    <property type="component" value="Unassembled WGS sequence"/>
</dbReference>
<feature type="transmembrane region" description="Helical" evidence="1">
    <location>
        <begin position="75"/>
        <end position="102"/>
    </location>
</feature>
<dbReference type="EMBL" id="MUMY01000003">
    <property type="protein sequence ID" value="ONM49907.1"/>
    <property type="molecule type" value="Genomic_DNA"/>
</dbReference>
<keyword evidence="1" id="KW-0472">Membrane</keyword>
<comment type="caution">
    <text evidence="2">The sequence shown here is derived from an EMBL/GenBank/DDBJ whole genome shotgun (WGS) entry which is preliminary data.</text>
</comment>
<reference evidence="2 3" key="1">
    <citation type="journal article" date="2016" name="Antonie Van Leeuwenhoek">
        <title>Nocardia donostiensis sp. nov., isolated from human respiratory specimens.</title>
        <authorList>
            <person name="Ercibengoa M."/>
            <person name="Bell M."/>
            <person name="Marimon J.M."/>
            <person name="Humrighouse B."/>
            <person name="Klenk H.P."/>
            <person name="Potter G."/>
            <person name="Perez-Trallero E."/>
        </authorList>
    </citation>
    <scope>NUCLEOTIDE SEQUENCE [LARGE SCALE GENOMIC DNA]</scope>
    <source>
        <strain evidence="2 3">X1655</strain>
    </source>
</reference>
<keyword evidence="3" id="KW-1185">Reference proteome</keyword>
<accession>A0A1W0BI39</accession>
<proteinExistence type="predicted"/>
<sequence>MVKFRARFLYLSPLVGGLYQGARRLWKGQYAWILSWIYLSGVVVGCTTTVMFSTDFVVALTRSHSDIASTPIEELVIATAVWIALIGFLIVAAAGLACMWIAKPYQRSHAPESDEIAIADILRTHRAQQDVADSEAPVVPQAL</sequence>
<dbReference type="AlphaFoldDB" id="A0A1W0BI39"/>
<protein>
    <submittedName>
        <fullName evidence="2">Uncharacterized protein</fullName>
    </submittedName>
</protein>
<keyword evidence="1" id="KW-1133">Transmembrane helix</keyword>
<name>A0A1W0BI39_9NOCA</name>
<feature type="transmembrane region" description="Helical" evidence="1">
    <location>
        <begin position="30"/>
        <end position="52"/>
    </location>
</feature>
<organism evidence="2 3">
    <name type="scientific">Nocardia donostiensis</name>
    <dbReference type="NCBI Taxonomy" id="1538463"/>
    <lineage>
        <taxon>Bacteria</taxon>
        <taxon>Bacillati</taxon>
        <taxon>Actinomycetota</taxon>
        <taxon>Actinomycetes</taxon>
        <taxon>Mycobacteriales</taxon>
        <taxon>Nocardiaceae</taxon>
        <taxon>Nocardia</taxon>
    </lineage>
</organism>
<evidence type="ECO:0000313" key="3">
    <source>
        <dbReference type="Proteomes" id="UP000188836"/>
    </source>
</evidence>